<dbReference type="NCBIfam" id="NF010075">
    <property type="entry name" value="PRK13556.1"/>
    <property type="match status" value="1"/>
</dbReference>
<dbReference type="Gene3D" id="3.40.50.360">
    <property type="match status" value="1"/>
</dbReference>
<dbReference type="Proteomes" id="UP000192940">
    <property type="component" value="Chromosome I"/>
</dbReference>
<evidence type="ECO:0000256" key="4">
    <source>
        <dbReference type="ARBA" id="ARBA00023027"/>
    </source>
</evidence>
<reference evidence="8 9" key="1">
    <citation type="submission" date="2017-04" db="EMBL/GenBank/DDBJ databases">
        <authorList>
            <person name="Afonso C.L."/>
            <person name="Miller P.J."/>
            <person name="Scott M.A."/>
            <person name="Spackman E."/>
            <person name="Goraichik I."/>
            <person name="Dimitrov K.M."/>
            <person name="Suarez D.L."/>
            <person name="Swayne D.E."/>
        </authorList>
    </citation>
    <scope>NUCLEOTIDE SEQUENCE [LARGE SCALE GENOMIC DNA]</scope>
    <source>
        <strain evidence="8 9">N3/975</strain>
    </source>
</reference>
<dbReference type="EC" id="1.6.5.-" evidence="6"/>
<dbReference type="InterPro" id="IPR023048">
    <property type="entry name" value="NADH:quinone_OxRdtase_FMN_depd"/>
</dbReference>
<dbReference type="InterPro" id="IPR029039">
    <property type="entry name" value="Flavoprotein-like_sf"/>
</dbReference>
<keyword evidence="4 6" id="KW-0520">NAD</keyword>
<comment type="cofactor">
    <cofactor evidence="6">
        <name>FMN</name>
        <dbReference type="ChEBI" id="CHEBI:58210"/>
    </cofactor>
    <text evidence="6">Binds 1 FMN per subunit.</text>
</comment>
<keyword evidence="2 6" id="KW-0288">FMN</keyword>
<dbReference type="AlphaFoldDB" id="A0A1X7HMB7"/>
<organism evidence="8 9">
    <name type="scientific">Paenibacillus uliginis N3/975</name>
    <dbReference type="NCBI Taxonomy" id="1313296"/>
    <lineage>
        <taxon>Bacteria</taxon>
        <taxon>Bacillati</taxon>
        <taxon>Bacillota</taxon>
        <taxon>Bacilli</taxon>
        <taxon>Bacillales</taxon>
        <taxon>Paenibacillaceae</taxon>
        <taxon>Paenibacillus</taxon>
    </lineage>
</organism>
<gene>
    <name evidence="6" type="primary">azoR</name>
    <name evidence="8" type="ORF">SAMN05661091_4623</name>
</gene>
<dbReference type="STRING" id="1313296.SAMN05661091_4623"/>
<keyword evidence="3 6" id="KW-0560">Oxidoreductase</keyword>
<keyword evidence="1 6" id="KW-0285">Flavoprotein</keyword>
<dbReference type="HAMAP" id="MF_01216">
    <property type="entry name" value="Azoreductase_type1"/>
    <property type="match status" value="1"/>
</dbReference>
<evidence type="ECO:0000259" key="7">
    <source>
        <dbReference type="Pfam" id="PF02525"/>
    </source>
</evidence>
<feature type="binding site" evidence="6">
    <location>
        <begin position="17"/>
        <end position="19"/>
    </location>
    <ligand>
        <name>FMN</name>
        <dbReference type="ChEBI" id="CHEBI:58210"/>
    </ligand>
</feature>
<dbReference type="InterPro" id="IPR050104">
    <property type="entry name" value="FMN-dep_NADH:Q_OxRdtase_AzoR1"/>
</dbReference>
<comment type="catalytic activity">
    <reaction evidence="6">
        <text>2 a quinone + NADH + H(+) = 2 a 1,4-benzosemiquinone + NAD(+)</text>
        <dbReference type="Rhea" id="RHEA:65952"/>
        <dbReference type="ChEBI" id="CHEBI:15378"/>
        <dbReference type="ChEBI" id="CHEBI:57540"/>
        <dbReference type="ChEBI" id="CHEBI:57945"/>
        <dbReference type="ChEBI" id="CHEBI:132124"/>
        <dbReference type="ChEBI" id="CHEBI:134225"/>
    </reaction>
</comment>
<comment type="catalytic activity">
    <reaction evidence="5">
        <text>N,N-dimethyl-1,4-phenylenediamine + anthranilate + 2 NAD(+) = 2-(4-dimethylaminophenyl)diazenylbenzoate + 2 NADH + 2 H(+)</text>
        <dbReference type="Rhea" id="RHEA:55872"/>
        <dbReference type="ChEBI" id="CHEBI:15378"/>
        <dbReference type="ChEBI" id="CHEBI:15783"/>
        <dbReference type="ChEBI" id="CHEBI:16567"/>
        <dbReference type="ChEBI" id="CHEBI:57540"/>
        <dbReference type="ChEBI" id="CHEBI:57945"/>
        <dbReference type="ChEBI" id="CHEBI:71579"/>
        <dbReference type="EC" id="1.7.1.17"/>
    </reaction>
    <physiologicalReaction direction="right-to-left" evidence="5">
        <dbReference type="Rhea" id="RHEA:55874"/>
    </physiologicalReaction>
</comment>
<dbReference type="GO" id="GO:0016652">
    <property type="term" value="F:oxidoreductase activity, acting on NAD(P)H as acceptor"/>
    <property type="evidence" value="ECO:0007669"/>
    <property type="project" value="UniProtKB-UniRule"/>
</dbReference>
<dbReference type="PANTHER" id="PTHR43741:SF7">
    <property type="entry name" value="FMN-DEPENDENT NADH:QUINONE OXIDOREDUCTASE"/>
    <property type="match status" value="1"/>
</dbReference>
<protein>
    <recommendedName>
        <fullName evidence="6">FMN dependent NADH:quinone oxidoreductase</fullName>
        <ecNumber evidence="6">1.6.5.-</ecNumber>
    </recommendedName>
    <alternativeName>
        <fullName evidence="6">Azo-dye reductase</fullName>
    </alternativeName>
    <alternativeName>
        <fullName evidence="6">FMN-dependent NADH-azo compound oxidoreductase</fullName>
    </alternativeName>
    <alternativeName>
        <fullName evidence="6">FMN-dependent NADH-azoreductase</fullName>
        <ecNumber evidence="6">1.7.1.17</ecNumber>
    </alternativeName>
</protein>
<feature type="domain" description="Flavodoxin-like fold" evidence="7">
    <location>
        <begin position="3"/>
        <end position="199"/>
    </location>
</feature>
<dbReference type="Pfam" id="PF02525">
    <property type="entry name" value="Flavodoxin_2"/>
    <property type="match status" value="1"/>
</dbReference>
<proteinExistence type="inferred from homology"/>
<dbReference type="EC" id="1.7.1.17" evidence="6"/>
<accession>A0A1X7HMB7</accession>
<dbReference type="RefSeq" id="WP_208915350.1">
    <property type="nucleotide sequence ID" value="NZ_LT840184.1"/>
</dbReference>
<dbReference type="InterPro" id="IPR003680">
    <property type="entry name" value="Flavodoxin_fold"/>
</dbReference>
<comment type="subunit">
    <text evidence="6">Homodimer.</text>
</comment>
<comment type="caution">
    <text evidence="6">Lacks conserved residue(s) required for the propagation of feature annotation.</text>
</comment>
<name>A0A1X7HMB7_9BACL</name>
<evidence type="ECO:0000256" key="2">
    <source>
        <dbReference type="ARBA" id="ARBA00022643"/>
    </source>
</evidence>
<sequence>MAQLLYVKVNPKVDEASYSTRLAQTFLDAYQSNHPEDEIITLDLYRSDIPFLDVDVFSAWGKFEVQSELTPQEQDKVKRMNELTDQFLAADKVVFSTPFWNLSFPPMMKAYIDTICVAGKTFKYTETGPIGLVPDKPVLLVEARGGHYSDGPGAEMEFSQKYLKTIMNFMGVQNFQHLLIEELSVDPNKAEDIYFNGAEEAKNLAQRF</sequence>
<dbReference type="EMBL" id="LT840184">
    <property type="protein sequence ID" value="SMF89372.1"/>
    <property type="molecule type" value="Genomic_DNA"/>
</dbReference>
<comment type="similarity">
    <text evidence="6">Belongs to the azoreductase type 1 family.</text>
</comment>
<dbReference type="GO" id="GO:0016655">
    <property type="term" value="F:oxidoreductase activity, acting on NAD(P)H, quinone or similar compound as acceptor"/>
    <property type="evidence" value="ECO:0007669"/>
    <property type="project" value="InterPro"/>
</dbReference>
<comment type="function">
    <text evidence="6">Also exhibits azoreductase activity. Catalyzes the reductive cleavage of the azo bond in aromatic azo compounds to the corresponding amines.</text>
</comment>
<evidence type="ECO:0000256" key="6">
    <source>
        <dbReference type="HAMAP-Rule" id="MF_01216"/>
    </source>
</evidence>
<dbReference type="SUPFAM" id="SSF52218">
    <property type="entry name" value="Flavoproteins"/>
    <property type="match status" value="1"/>
</dbReference>
<comment type="function">
    <text evidence="6">Quinone reductase that provides resistance to thiol-specific stress caused by electrophilic quinones.</text>
</comment>
<dbReference type="GO" id="GO:0010181">
    <property type="term" value="F:FMN binding"/>
    <property type="evidence" value="ECO:0007669"/>
    <property type="project" value="UniProtKB-UniRule"/>
</dbReference>
<evidence type="ECO:0000256" key="1">
    <source>
        <dbReference type="ARBA" id="ARBA00022630"/>
    </source>
</evidence>
<dbReference type="GO" id="GO:0009055">
    <property type="term" value="F:electron transfer activity"/>
    <property type="evidence" value="ECO:0007669"/>
    <property type="project" value="UniProtKB-UniRule"/>
</dbReference>
<evidence type="ECO:0000256" key="5">
    <source>
        <dbReference type="ARBA" id="ARBA00048542"/>
    </source>
</evidence>
<evidence type="ECO:0000313" key="9">
    <source>
        <dbReference type="Proteomes" id="UP000192940"/>
    </source>
</evidence>
<keyword evidence="9" id="KW-1185">Reference proteome</keyword>
<evidence type="ECO:0000256" key="3">
    <source>
        <dbReference type="ARBA" id="ARBA00023002"/>
    </source>
</evidence>
<dbReference type="PANTHER" id="PTHR43741">
    <property type="entry name" value="FMN-DEPENDENT NADH-AZOREDUCTASE 1"/>
    <property type="match status" value="1"/>
</dbReference>
<evidence type="ECO:0000313" key="8">
    <source>
        <dbReference type="EMBL" id="SMF89372.1"/>
    </source>
</evidence>